<dbReference type="Proteomes" id="UP000596661">
    <property type="component" value="Chromosome 5"/>
</dbReference>
<reference evidence="1" key="1">
    <citation type="submission" date="2018-11" db="EMBL/GenBank/DDBJ databases">
        <authorList>
            <person name="Grassa J C."/>
        </authorList>
    </citation>
    <scope>NUCLEOTIDE SEQUENCE [LARGE SCALE GENOMIC DNA]</scope>
</reference>
<keyword evidence="2" id="KW-1185">Reference proteome</keyword>
<dbReference type="Gramene" id="evm.model.05.845">
    <property type="protein sequence ID" value="cds.evm.model.05.845"/>
    <property type="gene ID" value="evm.TU.05.845"/>
</dbReference>
<dbReference type="AlphaFoldDB" id="A0A803PS51"/>
<sequence>MADFIGILVGLGSIVSLPRGFEYGLRCAIYVVVFSLSSPSASSHSESSRSSHGVFPTFEHVRTTGLADWFCFVGRWNGSIILSGSIESMTPSDEFRDKGPSASTFLPPRVELYDRELDFGSCLSREAFTVRSSSASPKGMRFKAWRPYNR</sequence>
<dbReference type="EnsemblPlants" id="evm.model.05.845">
    <property type="protein sequence ID" value="cds.evm.model.05.845"/>
    <property type="gene ID" value="evm.TU.05.845"/>
</dbReference>
<reference evidence="1" key="2">
    <citation type="submission" date="2021-03" db="UniProtKB">
        <authorList>
            <consortium name="EnsemblPlants"/>
        </authorList>
    </citation>
    <scope>IDENTIFICATION</scope>
</reference>
<protein>
    <submittedName>
        <fullName evidence="1">Uncharacterized protein</fullName>
    </submittedName>
</protein>
<evidence type="ECO:0000313" key="2">
    <source>
        <dbReference type="Proteomes" id="UP000596661"/>
    </source>
</evidence>
<accession>A0A803PS51</accession>
<evidence type="ECO:0000313" key="1">
    <source>
        <dbReference type="EnsemblPlants" id="cds.evm.model.05.845"/>
    </source>
</evidence>
<organism evidence="1 2">
    <name type="scientific">Cannabis sativa</name>
    <name type="common">Hemp</name>
    <name type="synonym">Marijuana</name>
    <dbReference type="NCBI Taxonomy" id="3483"/>
    <lineage>
        <taxon>Eukaryota</taxon>
        <taxon>Viridiplantae</taxon>
        <taxon>Streptophyta</taxon>
        <taxon>Embryophyta</taxon>
        <taxon>Tracheophyta</taxon>
        <taxon>Spermatophyta</taxon>
        <taxon>Magnoliopsida</taxon>
        <taxon>eudicotyledons</taxon>
        <taxon>Gunneridae</taxon>
        <taxon>Pentapetalae</taxon>
        <taxon>rosids</taxon>
        <taxon>fabids</taxon>
        <taxon>Rosales</taxon>
        <taxon>Cannabaceae</taxon>
        <taxon>Cannabis</taxon>
    </lineage>
</organism>
<name>A0A803PS51_CANSA</name>
<proteinExistence type="predicted"/>
<dbReference type="EMBL" id="UZAU01000466">
    <property type="status" value="NOT_ANNOTATED_CDS"/>
    <property type="molecule type" value="Genomic_DNA"/>
</dbReference>